<dbReference type="AlphaFoldDB" id="A0A3S8S0P2"/>
<keyword evidence="2" id="KW-1185">Reference proteome</keyword>
<accession>A0A3S8S0P2</accession>
<organism evidence="1 2">
    <name type="scientific">Paenibacillus lentus</name>
    <dbReference type="NCBI Taxonomy" id="1338368"/>
    <lineage>
        <taxon>Bacteria</taxon>
        <taxon>Bacillati</taxon>
        <taxon>Bacillota</taxon>
        <taxon>Bacilli</taxon>
        <taxon>Bacillales</taxon>
        <taxon>Paenibacillaceae</taxon>
        <taxon>Paenibacillus</taxon>
    </lineage>
</organism>
<proteinExistence type="predicted"/>
<name>A0A3S8S0P2_9BACL</name>
<dbReference type="Proteomes" id="UP000273145">
    <property type="component" value="Chromosome"/>
</dbReference>
<dbReference type="RefSeq" id="WP_125084927.1">
    <property type="nucleotide sequence ID" value="NZ_CP034248.1"/>
</dbReference>
<evidence type="ECO:0000313" key="1">
    <source>
        <dbReference type="EMBL" id="AZK48782.1"/>
    </source>
</evidence>
<dbReference type="KEGG" id="plen:EIM92_23520"/>
<dbReference type="EMBL" id="CP034248">
    <property type="protein sequence ID" value="AZK48782.1"/>
    <property type="molecule type" value="Genomic_DNA"/>
</dbReference>
<reference evidence="1 2" key="1">
    <citation type="submission" date="2018-11" db="EMBL/GenBank/DDBJ databases">
        <title>Genome sequencing of Paenibacillus lentus DSM25539(T).</title>
        <authorList>
            <person name="Kook J.-K."/>
            <person name="Park S.-N."/>
            <person name="Lim Y.K."/>
        </authorList>
    </citation>
    <scope>NUCLEOTIDE SEQUENCE [LARGE SCALE GENOMIC DNA]</scope>
    <source>
        <strain evidence="1 2">DSM 25539</strain>
    </source>
</reference>
<evidence type="ECO:0000313" key="2">
    <source>
        <dbReference type="Proteomes" id="UP000273145"/>
    </source>
</evidence>
<sequence length="96" mass="10871">MIKIFRSTDQLEAIEFADSERETIQQLIALTGKSITVEYGEDGAVRAGIIMDAAKMKVVNLGQYVYRDREGNIGICDYEYLVERFELLDTTPTESN</sequence>
<gene>
    <name evidence="1" type="ORF">EIM92_23520</name>
</gene>
<protein>
    <submittedName>
        <fullName evidence="1">Uncharacterized protein</fullName>
    </submittedName>
</protein>